<dbReference type="InterPro" id="IPR036078">
    <property type="entry name" value="Spo11/TopoVI_A_sf"/>
</dbReference>
<dbReference type="Pfam" id="PF11796">
    <property type="entry name" value="DUF3323"/>
    <property type="match status" value="1"/>
</dbReference>
<comment type="caution">
    <text evidence="3">The sequence shown here is derived from an EMBL/GenBank/DDBJ whole genome shotgun (WGS) entry which is preliminary data.</text>
</comment>
<protein>
    <submittedName>
        <fullName evidence="3">TIGR02679 family protein</fullName>
    </submittedName>
</protein>
<organism evidence="3 4">
    <name type="scientific">Roseburia porci</name>
    <dbReference type="NCBI Taxonomy" id="2605790"/>
    <lineage>
        <taxon>Bacteria</taxon>
        <taxon>Bacillati</taxon>
        <taxon>Bacillota</taxon>
        <taxon>Clostridia</taxon>
        <taxon>Lachnospirales</taxon>
        <taxon>Lachnospiraceae</taxon>
        <taxon>Roseburia</taxon>
    </lineage>
</organism>
<dbReference type="Pfam" id="PF09664">
    <property type="entry name" value="DUF2399"/>
    <property type="match status" value="1"/>
</dbReference>
<proteinExistence type="predicted"/>
<evidence type="ECO:0000313" key="4">
    <source>
        <dbReference type="Proteomes" id="UP000474024"/>
    </source>
</evidence>
<feature type="domain" description="DUF2399" evidence="1">
    <location>
        <begin position="295"/>
        <end position="438"/>
    </location>
</feature>
<dbReference type="InterPro" id="IPR024466">
    <property type="entry name" value="CHP02679_N"/>
</dbReference>
<dbReference type="GO" id="GO:0003677">
    <property type="term" value="F:DNA binding"/>
    <property type="evidence" value="ECO:0007669"/>
    <property type="project" value="InterPro"/>
</dbReference>
<evidence type="ECO:0000259" key="2">
    <source>
        <dbReference type="Pfam" id="PF11796"/>
    </source>
</evidence>
<dbReference type="EMBL" id="VUNI01000002">
    <property type="protein sequence ID" value="MST73857.1"/>
    <property type="molecule type" value="Genomic_DNA"/>
</dbReference>
<dbReference type="RefSeq" id="WP_154428407.1">
    <property type="nucleotide sequence ID" value="NZ_VUNI01000002.1"/>
</dbReference>
<feature type="domain" description="Conserved hypothetical protein CHP02679 N terminus" evidence="2">
    <location>
        <begin position="35"/>
        <end position="254"/>
    </location>
</feature>
<accession>A0A6L5YNV2</accession>
<dbReference type="Gene3D" id="3.40.1360.10">
    <property type="match status" value="1"/>
</dbReference>
<evidence type="ECO:0000259" key="1">
    <source>
        <dbReference type="Pfam" id="PF09664"/>
    </source>
</evidence>
<dbReference type="SUPFAM" id="SSF56726">
    <property type="entry name" value="DNA topoisomerase IV, alpha subunit"/>
    <property type="match status" value="1"/>
</dbReference>
<gene>
    <name evidence="3" type="ORF">FYJ75_02255</name>
</gene>
<dbReference type="GO" id="GO:0005694">
    <property type="term" value="C:chromosome"/>
    <property type="evidence" value="ECO:0007669"/>
    <property type="project" value="InterPro"/>
</dbReference>
<name>A0A6L5YNV2_9FIRM</name>
<reference evidence="3 4" key="1">
    <citation type="submission" date="2019-08" db="EMBL/GenBank/DDBJ databases">
        <title>In-depth cultivation of the pig gut microbiome towards novel bacterial diversity and tailored functional studies.</title>
        <authorList>
            <person name="Wylensek D."/>
            <person name="Hitch T.C.A."/>
            <person name="Clavel T."/>
        </authorList>
    </citation>
    <scope>NUCLEOTIDE SEQUENCE [LARGE SCALE GENOMIC DNA]</scope>
    <source>
        <strain evidence="3 4">MUC/MUC-530-WT-4D</strain>
    </source>
</reference>
<sequence length="458" mass="52287">MSNEKECAQYFRNQSAYHRCFQELWKKWRSYGRIAGRITLKNTSEAERRAIGGMIGKTFYEETIRFSFSEFEEGLQKTRFGPVDMQILLEEYFGKKLRTHQSEMEEEQKRKSDFFGELVSYVSSAAGEDTASSKWMKDVTIAKKYGYQLIIKEYGKNPGQAKKLVRNVGQALIRLEELHDLETDVPLAVFAADITDNPHYFDRGTIPGQLLVHGICYCKGAELPESAHGWRRLMQSVHIIPDNISSFVHAYGLRLLTNEGWHPAYELFCSRKEPYVITMENLCGIVGALPAGTQADMFSGGSVYVVENEMVFTYLIHNLGNRQYTLLCTSGQPRSAVQLLLPMILKSGAQIYYSGDIDPDGIRIADRLWQKFGDGFHIWRMEAEDYEKSCSNEVIGTVGIRKLENIHHPQLKLTAEAVKKKEKAGYQENILQELLNDIVSETERKSPASKRENDLSQK</sequence>
<dbReference type="AlphaFoldDB" id="A0A6L5YNV2"/>
<dbReference type="InterPro" id="IPR024465">
    <property type="entry name" value="DUF2399"/>
</dbReference>
<dbReference type="InterPro" id="IPR013495">
    <property type="entry name" value="CHP02679"/>
</dbReference>
<keyword evidence="4" id="KW-1185">Reference proteome</keyword>
<dbReference type="NCBIfam" id="TIGR02679">
    <property type="entry name" value="TIGR02679 family protein"/>
    <property type="match status" value="1"/>
</dbReference>
<evidence type="ECO:0000313" key="3">
    <source>
        <dbReference type="EMBL" id="MST73857.1"/>
    </source>
</evidence>
<dbReference type="Proteomes" id="UP000474024">
    <property type="component" value="Unassembled WGS sequence"/>
</dbReference>